<dbReference type="HOGENOM" id="CLU_261162_0_0_1"/>
<feature type="compositionally biased region" description="Polar residues" evidence="2">
    <location>
        <begin position="1240"/>
        <end position="1253"/>
    </location>
</feature>
<keyword evidence="4" id="KW-1185">Reference proteome</keyword>
<dbReference type="RefSeq" id="XP_007730904.1">
    <property type="nucleotide sequence ID" value="XM_007732714.1"/>
</dbReference>
<dbReference type="GeneID" id="19166704"/>
<evidence type="ECO:0000313" key="4">
    <source>
        <dbReference type="Proteomes" id="UP000019478"/>
    </source>
</evidence>
<feature type="region of interest" description="Disordered" evidence="2">
    <location>
        <begin position="1062"/>
        <end position="1127"/>
    </location>
</feature>
<name>W9Y9I8_9EURO</name>
<feature type="compositionally biased region" description="Basic and acidic residues" evidence="2">
    <location>
        <begin position="1074"/>
        <end position="1083"/>
    </location>
</feature>
<evidence type="ECO:0000256" key="1">
    <source>
        <dbReference type="SAM" id="Coils"/>
    </source>
</evidence>
<dbReference type="EMBL" id="AMGY01000002">
    <property type="protein sequence ID" value="EXJ89507.1"/>
    <property type="molecule type" value="Genomic_DNA"/>
</dbReference>
<keyword evidence="1" id="KW-0175">Coiled coil</keyword>
<feature type="compositionally biased region" description="Basic residues" evidence="2">
    <location>
        <begin position="1285"/>
        <end position="1297"/>
    </location>
</feature>
<dbReference type="eggNOG" id="ENOG502T8M9">
    <property type="taxonomic scope" value="Eukaryota"/>
</dbReference>
<sequence>MAPALGSGPSLKAADGHNVDGWADEDIRIYNELLSERAKLEREKNELEQKSSRHQTQRALLAENSTTLDNLFRVQFGGEVKFVGESVCCLDTDLDQACAVGSHTTCGHDICTRAKTKGVSLTELDTIKYYHARILSEKSQRMQNALRKQRDVELVRVKREDELELAWRARRAAVSDKDVGGSAEMPHGWQAEGSGIVIPASLDTVAPRHVLLDPKNSAILEAAKENEHVVRRIRGRLERIRHDVNAGKVSPADARVSLDQANVEMAEAERKNNEFRQLIMDAEPTLSRAHQADHASLANALQNTLAASTTDNFSNALNVMRGFFSTSDPQEVQTAIGELRRVLEVNGPMTPILQKSFQALSEMLAKSNARVSNTDATGATPNDGRSWACHDYVDVTMHLRPTPDSQSSTLGPRELNLDKDTIKANFECIKVEEAAKKDMEKIAERMSDDTADNVAAALKKVKSKALLKSPIPPLSEIVLEDVITDILYYRSVKALVAEAAGAVTLSSISGKLTSLVINMARKEPEKYVATLELVKFSIKKILSTQNKTPSAILSEAVSKVEDSIPKFVAAHEAKLRKGGTNNKIPPTGSTAASETISSFSKKAPFAKYLLTGDLVDRESWNVFMNFFRTQLVHDAGKVRDRVMAHYRKHRDEGIWEIFRVVADHHTLHNFRFEPWQAEKELYRANMTVAALSREKVLDAILAYQKRGICPGMAAVAISQRLTYQVRDDFDAAKSSTMLLRNLFDHYKPLDNRDWFQSFSFIAQAMIDLFAVIIFQAKGLDPKDAPILAADVVGIVCTFVLRAESPTAAATNLHVIQAFISSTLVNHKDDIELGKLQGVLLRFLHICGDSRYRCTPDHACKALITAFNTEKYKALVPAPLNVSKQPQPKNSSNQHQPQLTLNNTIEYLKQSLASQPAEKLVPIRIYMQCVHDWETATLLAPHLRCLQSGKTCTCSKEDQLAAEDFQIRKNILDAGFEELKTYLKNDEDPPRTLWVRLEKEAKSLRALTVRKADEAEKETEKKAAQGRSRFAEHIGHDSEIDTRLNTRRIKLKQVAVNFPRIQNNLSSNSSVTGNLEKDSSEDSAIHQAGKATSAANQASTSKMGQANSVDDHSKVDQPLPPSTSASINAPHLTDRELVMMKQLVRFVDGIFKLEDTTADISGLSQKEALRGISKQLRQMAVGHLEMAWIVTEAQGYFGLQAWIERNFGRNDADGTDTDDDEDLTMMKDATTASYEKGRGLNETQEQIQDKQVTPASGAASVAQQHQQATTATETTGHDSSAQKKTGSQRRKRLPKGKR</sequence>
<feature type="region of interest" description="Disordered" evidence="2">
    <location>
        <begin position="1010"/>
        <end position="1034"/>
    </location>
</feature>
<comment type="caution">
    <text evidence="3">The sequence shown here is derived from an EMBL/GenBank/DDBJ whole genome shotgun (WGS) entry which is preliminary data.</text>
</comment>
<protein>
    <submittedName>
        <fullName evidence="3">Uncharacterized protein</fullName>
    </submittedName>
</protein>
<organism evidence="3 4">
    <name type="scientific">Capronia epimyces CBS 606.96</name>
    <dbReference type="NCBI Taxonomy" id="1182542"/>
    <lineage>
        <taxon>Eukaryota</taxon>
        <taxon>Fungi</taxon>
        <taxon>Dikarya</taxon>
        <taxon>Ascomycota</taxon>
        <taxon>Pezizomycotina</taxon>
        <taxon>Eurotiomycetes</taxon>
        <taxon>Chaetothyriomycetidae</taxon>
        <taxon>Chaetothyriales</taxon>
        <taxon>Herpotrichiellaceae</taxon>
        <taxon>Capronia</taxon>
    </lineage>
</organism>
<proteinExistence type="predicted"/>
<accession>W9Y9I8</accession>
<evidence type="ECO:0000313" key="3">
    <source>
        <dbReference type="EMBL" id="EXJ89507.1"/>
    </source>
</evidence>
<feature type="coiled-coil region" evidence="1">
    <location>
        <begin position="23"/>
        <end position="64"/>
    </location>
</feature>
<feature type="compositionally biased region" description="Polar residues" evidence="2">
    <location>
        <begin position="1062"/>
        <end position="1072"/>
    </location>
</feature>
<dbReference type="OrthoDB" id="4144201at2759"/>
<feature type="compositionally biased region" description="Polar residues" evidence="2">
    <location>
        <begin position="1092"/>
        <end position="1107"/>
    </location>
</feature>
<evidence type="ECO:0000256" key="2">
    <source>
        <dbReference type="SAM" id="MobiDB-lite"/>
    </source>
</evidence>
<reference evidence="3 4" key="1">
    <citation type="submission" date="2013-03" db="EMBL/GenBank/DDBJ databases">
        <title>The Genome Sequence of Capronia epimyces CBS 606.96.</title>
        <authorList>
            <consortium name="The Broad Institute Genomics Platform"/>
            <person name="Cuomo C."/>
            <person name="de Hoog S."/>
            <person name="Gorbushina A."/>
            <person name="Walker B."/>
            <person name="Young S.K."/>
            <person name="Zeng Q."/>
            <person name="Gargeya S."/>
            <person name="Fitzgerald M."/>
            <person name="Haas B."/>
            <person name="Abouelleil A."/>
            <person name="Allen A.W."/>
            <person name="Alvarado L."/>
            <person name="Arachchi H.M."/>
            <person name="Berlin A.M."/>
            <person name="Chapman S.B."/>
            <person name="Gainer-Dewar J."/>
            <person name="Goldberg J."/>
            <person name="Griggs A."/>
            <person name="Gujja S."/>
            <person name="Hansen M."/>
            <person name="Howarth C."/>
            <person name="Imamovic A."/>
            <person name="Ireland A."/>
            <person name="Larimer J."/>
            <person name="McCowan C."/>
            <person name="Murphy C."/>
            <person name="Pearson M."/>
            <person name="Poon T.W."/>
            <person name="Priest M."/>
            <person name="Roberts A."/>
            <person name="Saif S."/>
            <person name="Shea T."/>
            <person name="Sisk P."/>
            <person name="Sykes S."/>
            <person name="Wortman J."/>
            <person name="Nusbaum C."/>
            <person name="Birren B."/>
        </authorList>
    </citation>
    <scope>NUCLEOTIDE SEQUENCE [LARGE SCALE GENOMIC DNA]</scope>
    <source>
        <strain evidence="3 4">CBS 606.96</strain>
    </source>
</reference>
<feature type="region of interest" description="Disordered" evidence="2">
    <location>
        <begin position="1231"/>
        <end position="1297"/>
    </location>
</feature>
<dbReference type="Proteomes" id="UP000019478">
    <property type="component" value="Unassembled WGS sequence"/>
</dbReference>
<feature type="compositionally biased region" description="Low complexity" evidence="2">
    <location>
        <begin position="1257"/>
        <end position="1273"/>
    </location>
</feature>
<gene>
    <name evidence="3" type="ORF">A1O3_02574</name>
</gene>